<keyword evidence="1" id="KW-1133">Transmembrane helix</keyword>
<accession>A0ABV7YI93</accession>
<protein>
    <submittedName>
        <fullName evidence="2">Uncharacterized protein</fullName>
    </submittedName>
</protein>
<name>A0ABV7YI93_9ACTN</name>
<reference evidence="3" key="1">
    <citation type="journal article" date="2019" name="Int. J. Syst. Evol. Microbiol.">
        <title>The Global Catalogue of Microorganisms (GCM) 10K type strain sequencing project: providing services to taxonomists for standard genome sequencing and annotation.</title>
        <authorList>
            <consortium name="The Broad Institute Genomics Platform"/>
            <consortium name="The Broad Institute Genome Sequencing Center for Infectious Disease"/>
            <person name="Wu L."/>
            <person name="Ma J."/>
        </authorList>
    </citation>
    <scope>NUCLEOTIDE SEQUENCE [LARGE SCALE GENOMIC DNA]</scope>
    <source>
        <strain evidence="3">CGMCC 4.7241</strain>
    </source>
</reference>
<feature type="transmembrane region" description="Helical" evidence="1">
    <location>
        <begin position="84"/>
        <end position="110"/>
    </location>
</feature>
<proteinExistence type="predicted"/>
<comment type="caution">
    <text evidence="2">The sequence shown here is derived from an EMBL/GenBank/DDBJ whole genome shotgun (WGS) entry which is preliminary data.</text>
</comment>
<evidence type="ECO:0000256" key="1">
    <source>
        <dbReference type="SAM" id="Phobius"/>
    </source>
</evidence>
<feature type="transmembrane region" description="Helical" evidence="1">
    <location>
        <begin position="47"/>
        <end position="72"/>
    </location>
</feature>
<evidence type="ECO:0000313" key="3">
    <source>
        <dbReference type="Proteomes" id="UP001595699"/>
    </source>
</evidence>
<organism evidence="2 3">
    <name type="scientific">Tenggerimyces flavus</name>
    <dbReference type="NCBI Taxonomy" id="1708749"/>
    <lineage>
        <taxon>Bacteria</taxon>
        <taxon>Bacillati</taxon>
        <taxon>Actinomycetota</taxon>
        <taxon>Actinomycetes</taxon>
        <taxon>Propionibacteriales</taxon>
        <taxon>Nocardioidaceae</taxon>
        <taxon>Tenggerimyces</taxon>
    </lineage>
</organism>
<dbReference type="EMBL" id="JBHRZH010000036">
    <property type="protein sequence ID" value="MFC3764896.1"/>
    <property type="molecule type" value="Genomic_DNA"/>
</dbReference>
<keyword evidence="1" id="KW-0812">Transmembrane</keyword>
<sequence>MGFFDETGQTAADSQQATTAGVQAVAAALLLVVGPSVWFQVMAPGGSVIPTFTTVMLLCGAIVPGILALLSWRRRHAAPLWIRAVGGGALLVAGILVALAVLGLILATVAPNLGLS</sequence>
<keyword evidence="1" id="KW-0472">Membrane</keyword>
<keyword evidence="3" id="KW-1185">Reference proteome</keyword>
<evidence type="ECO:0000313" key="2">
    <source>
        <dbReference type="EMBL" id="MFC3764896.1"/>
    </source>
</evidence>
<dbReference type="RefSeq" id="WP_205119414.1">
    <property type="nucleotide sequence ID" value="NZ_JAFBCM010000001.1"/>
</dbReference>
<gene>
    <name evidence="2" type="ORF">ACFOUW_28940</name>
</gene>
<feature type="transmembrane region" description="Helical" evidence="1">
    <location>
        <begin position="20"/>
        <end position="41"/>
    </location>
</feature>
<dbReference type="Proteomes" id="UP001595699">
    <property type="component" value="Unassembled WGS sequence"/>
</dbReference>